<feature type="compositionally biased region" description="Polar residues" evidence="1">
    <location>
        <begin position="373"/>
        <end position="386"/>
    </location>
</feature>
<dbReference type="AlphaFoldDB" id="A0AAE1AUH8"/>
<accession>A0AAE1AUH8</accession>
<protein>
    <submittedName>
        <fullName evidence="2">Uncharacterized protein</fullName>
    </submittedName>
</protein>
<feature type="compositionally biased region" description="Polar residues" evidence="1">
    <location>
        <begin position="427"/>
        <end position="440"/>
    </location>
</feature>
<feature type="compositionally biased region" description="Polar residues" evidence="1">
    <location>
        <begin position="447"/>
        <end position="460"/>
    </location>
</feature>
<sequence length="473" mass="52389">MEQSNIQFLDLLLIESDWLSRTGRVVSTVRYRPKYSGSIPILDIRSSRVGVKTDVFSRSHVMIVQATRRLPGELPEIRLIKHQGPAEWRIVYCTHSLPCCHSSGLLALTGDWSVSRSTLLPQLWAARSHRRLECEQGEGGGPAEWRIMYCTHSLPCCHSSGLLALTGDWSVSRSTLLPQLWAARSHRRLECEQGGGGEMGEPAEWKIVYCTHSLPCCHSSGLLALTGDWSVSRVRGEGGTSRVEDRVLYSQSTLLSQLWAARSHRRLECEQGGGGGGNQPSGGSCTVPIVYPAATALGCSLSPATGVAARGEALEPITRSFCFASSTDVTESENEKNRCKTKHSAQLLFFRCQASSLGCSDAQLRTERRFSTRTKNSSLTKQQSLKHSMAPDNDDWRNLIVSRVRGCRKENSVYPRQTASIPDKQRLSQTNSVYPRQTASIPDKQRLSQTNSVYPRQTASIPDKQRLSQTRSL</sequence>
<evidence type="ECO:0000313" key="2">
    <source>
        <dbReference type="EMBL" id="KAK3793631.1"/>
    </source>
</evidence>
<feature type="region of interest" description="Disordered" evidence="1">
    <location>
        <begin position="411"/>
        <end position="473"/>
    </location>
</feature>
<reference evidence="2" key="1">
    <citation type="journal article" date="2023" name="G3 (Bethesda)">
        <title>A reference genome for the long-term kleptoplast-retaining sea slug Elysia crispata morphotype clarki.</title>
        <authorList>
            <person name="Eastman K.E."/>
            <person name="Pendleton A.L."/>
            <person name="Shaikh M.A."/>
            <person name="Suttiyut T."/>
            <person name="Ogas R."/>
            <person name="Tomko P."/>
            <person name="Gavelis G."/>
            <person name="Widhalm J.R."/>
            <person name="Wisecaver J.H."/>
        </authorList>
    </citation>
    <scope>NUCLEOTIDE SEQUENCE</scope>
    <source>
        <strain evidence="2">ECLA1</strain>
    </source>
</reference>
<evidence type="ECO:0000313" key="3">
    <source>
        <dbReference type="Proteomes" id="UP001283361"/>
    </source>
</evidence>
<comment type="caution">
    <text evidence="2">The sequence shown here is derived from an EMBL/GenBank/DDBJ whole genome shotgun (WGS) entry which is preliminary data.</text>
</comment>
<organism evidence="2 3">
    <name type="scientific">Elysia crispata</name>
    <name type="common">lettuce slug</name>
    <dbReference type="NCBI Taxonomy" id="231223"/>
    <lineage>
        <taxon>Eukaryota</taxon>
        <taxon>Metazoa</taxon>
        <taxon>Spiralia</taxon>
        <taxon>Lophotrochozoa</taxon>
        <taxon>Mollusca</taxon>
        <taxon>Gastropoda</taxon>
        <taxon>Heterobranchia</taxon>
        <taxon>Euthyneura</taxon>
        <taxon>Panpulmonata</taxon>
        <taxon>Sacoglossa</taxon>
        <taxon>Placobranchoidea</taxon>
        <taxon>Plakobranchidae</taxon>
        <taxon>Elysia</taxon>
    </lineage>
</organism>
<proteinExistence type="predicted"/>
<dbReference type="EMBL" id="JAWDGP010001203">
    <property type="protein sequence ID" value="KAK3793631.1"/>
    <property type="molecule type" value="Genomic_DNA"/>
</dbReference>
<feature type="region of interest" description="Disordered" evidence="1">
    <location>
        <begin position="370"/>
        <end position="393"/>
    </location>
</feature>
<gene>
    <name evidence="2" type="ORF">RRG08_019234</name>
</gene>
<evidence type="ECO:0000256" key="1">
    <source>
        <dbReference type="SAM" id="MobiDB-lite"/>
    </source>
</evidence>
<dbReference type="Proteomes" id="UP001283361">
    <property type="component" value="Unassembled WGS sequence"/>
</dbReference>
<name>A0AAE1AUH8_9GAST</name>
<keyword evidence="3" id="KW-1185">Reference proteome</keyword>